<dbReference type="Proteomes" id="UP001257659">
    <property type="component" value="Unassembled WGS sequence"/>
</dbReference>
<evidence type="ECO:0000313" key="1">
    <source>
        <dbReference type="EMBL" id="MDR6299404.1"/>
    </source>
</evidence>
<proteinExistence type="predicted"/>
<comment type="caution">
    <text evidence="1">The sequence shown here is derived from an EMBL/GenBank/DDBJ whole genome shotgun (WGS) entry which is preliminary data.</text>
</comment>
<reference evidence="1 2" key="1">
    <citation type="submission" date="2023-07" db="EMBL/GenBank/DDBJ databases">
        <title>Genomic Encyclopedia of Type Strains, Phase IV (KMG-IV): sequencing the most valuable type-strain genomes for metagenomic binning, comparative biology and taxonomic classification.</title>
        <authorList>
            <person name="Goeker M."/>
        </authorList>
    </citation>
    <scope>NUCLEOTIDE SEQUENCE [LARGE SCALE GENOMIC DNA]</scope>
    <source>
        <strain evidence="1 2">DSM 102814</strain>
    </source>
</reference>
<name>A0ABU1K1C1_9FLAO</name>
<evidence type="ECO:0000313" key="2">
    <source>
        <dbReference type="Proteomes" id="UP001257659"/>
    </source>
</evidence>
<organism evidence="1 2">
    <name type="scientific">Mesonia maritima</name>
    <dbReference type="NCBI Taxonomy" id="1793873"/>
    <lineage>
        <taxon>Bacteria</taxon>
        <taxon>Pseudomonadati</taxon>
        <taxon>Bacteroidota</taxon>
        <taxon>Flavobacteriia</taxon>
        <taxon>Flavobacteriales</taxon>
        <taxon>Flavobacteriaceae</taxon>
        <taxon>Mesonia</taxon>
    </lineage>
</organism>
<protein>
    <submittedName>
        <fullName evidence="1">Uncharacterized protein</fullName>
    </submittedName>
</protein>
<sequence length="125" mass="14740">MEHNLKTYVRTEAENFKLNSFKTTLEEDFYISEKVKAFSNSKVKVYFYDGRNVEYRYDGHYLIRESLVSKDTILANDVQLSYVNGQKKHSDGLRLVDEMQISALLYGESAPLYVYKNYYSNFLNN</sequence>
<keyword evidence="2" id="KW-1185">Reference proteome</keyword>
<gene>
    <name evidence="1" type="ORF">GGR31_000020</name>
</gene>
<dbReference type="EMBL" id="JAVDQA010000001">
    <property type="protein sequence ID" value="MDR6299404.1"/>
    <property type="molecule type" value="Genomic_DNA"/>
</dbReference>
<accession>A0ABU1K1C1</accession>
<dbReference type="RefSeq" id="WP_309726061.1">
    <property type="nucleotide sequence ID" value="NZ_JAVDQA010000001.1"/>
</dbReference>